<feature type="transmembrane region" description="Helical" evidence="1">
    <location>
        <begin position="43"/>
        <end position="63"/>
    </location>
</feature>
<reference evidence="2 3" key="1">
    <citation type="submission" date="2019-12" db="EMBL/GenBank/DDBJ databases">
        <title>Genomic-based taxomic classification of the family Erythrobacteraceae.</title>
        <authorList>
            <person name="Xu L."/>
        </authorList>
    </citation>
    <scope>NUCLEOTIDE SEQUENCE [LARGE SCALE GENOMIC DNA]</scope>
    <source>
        <strain evidence="2 3">JCM 16677</strain>
    </source>
</reference>
<keyword evidence="3" id="KW-1185">Reference proteome</keyword>
<name>A0A845AP08_9SPHN</name>
<protein>
    <submittedName>
        <fullName evidence="2">Uncharacterized protein</fullName>
    </submittedName>
</protein>
<evidence type="ECO:0000313" key="3">
    <source>
        <dbReference type="Proteomes" id="UP000446786"/>
    </source>
</evidence>
<evidence type="ECO:0000256" key="1">
    <source>
        <dbReference type="SAM" id="Phobius"/>
    </source>
</evidence>
<gene>
    <name evidence="2" type="ORF">GRI94_12045</name>
</gene>
<keyword evidence="1" id="KW-0812">Transmembrane</keyword>
<dbReference type="EMBL" id="WTYE01000001">
    <property type="protein sequence ID" value="MXP32552.1"/>
    <property type="molecule type" value="Genomic_DNA"/>
</dbReference>
<dbReference type="Proteomes" id="UP000446786">
    <property type="component" value="Unassembled WGS sequence"/>
</dbReference>
<keyword evidence="1" id="KW-1133">Transmembrane helix</keyword>
<dbReference type="OrthoDB" id="7391639at2"/>
<dbReference type="RefSeq" id="WP_160779883.1">
    <property type="nucleotide sequence ID" value="NZ_BAAAZF010000001.1"/>
</dbReference>
<feature type="transmembrane region" description="Helical" evidence="1">
    <location>
        <begin position="20"/>
        <end position="37"/>
    </location>
</feature>
<dbReference type="AlphaFoldDB" id="A0A845AP08"/>
<feature type="transmembrane region" description="Helical" evidence="1">
    <location>
        <begin position="89"/>
        <end position="109"/>
    </location>
</feature>
<feature type="transmembrane region" description="Helical" evidence="1">
    <location>
        <begin position="115"/>
        <end position="133"/>
    </location>
</feature>
<organism evidence="2 3">
    <name type="scientific">Parerythrobacter jejuensis</name>
    <dbReference type="NCBI Taxonomy" id="795812"/>
    <lineage>
        <taxon>Bacteria</taxon>
        <taxon>Pseudomonadati</taxon>
        <taxon>Pseudomonadota</taxon>
        <taxon>Alphaproteobacteria</taxon>
        <taxon>Sphingomonadales</taxon>
        <taxon>Erythrobacteraceae</taxon>
        <taxon>Parerythrobacter</taxon>
    </lineage>
</organism>
<proteinExistence type="predicted"/>
<keyword evidence="1" id="KW-0472">Membrane</keyword>
<evidence type="ECO:0000313" key="2">
    <source>
        <dbReference type="EMBL" id="MXP32552.1"/>
    </source>
</evidence>
<sequence>MSNRKSAIVDRLSGYWKMELGNVLLLPAAMIALSYIQGYSLGWLSFISIVPMAGLLVIGGLYWRAKLLSVQGLHTPLFRTMALAAKLQWPLAVSSFSVAALCLISWLYPSMSASFGDRCTASIAAALAVLEYINYYHRQLQHFDHAADWKRLLQGEGFRPAQMAVDLTRYRNGVLRSV</sequence>
<accession>A0A845AP08</accession>
<comment type="caution">
    <text evidence="2">The sequence shown here is derived from an EMBL/GenBank/DDBJ whole genome shotgun (WGS) entry which is preliminary data.</text>
</comment>